<evidence type="ECO:0000256" key="3">
    <source>
        <dbReference type="ARBA" id="ARBA00022490"/>
    </source>
</evidence>
<evidence type="ECO:0000256" key="7">
    <source>
        <dbReference type="ARBA" id="ARBA00038291"/>
    </source>
</evidence>
<dbReference type="PROSITE" id="PS50822">
    <property type="entry name" value="PIWI"/>
    <property type="match status" value="1"/>
</dbReference>
<evidence type="ECO:0000259" key="10">
    <source>
        <dbReference type="PROSITE" id="PS50822"/>
    </source>
</evidence>
<dbReference type="GO" id="GO:0003723">
    <property type="term" value="F:RNA binding"/>
    <property type="evidence" value="ECO:0007669"/>
    <property type="project" value="UniProtKB-KW"/>
</dbReference>
<dbReference type="GO" id="GO:0005737">
    <property type="term" value="C:cytoplasm"/>
    <property type="evidence" value="ECO:0007669"/>
    <property type="project" value="UniProtKB-SubCell"/>
</dbReference>
<evidence type="ECO:0000256" key="5">
    <source>
        <dbReference type="ARBA" id="ARBA00022884"/>
    </source>
</evidence>
<dbReference type="Proteomes" id="UP000887116">
    <property type="component" value="Unassembled WGS sequence"/>
</dbReference>
<reference evidence="11" key="1">
    <citation type="submission" date="2020-07" db="EMBL/GenBank/DDBJ databases">
        <title>Multicomponent nature underlies the extraordinary mechanical properties of spider dragline silk.</title>
        <authorList>
            <person name="Kono N."/>
            <person name="Nakamura H."/>
            <person name="Mori M."/>
            <person name="Yoshida Y."/>
            <person name="Ohtoshi R."/>
            <person name="Malay A.D."/>
            <person name="Moran D.A.P."/>
            <person name="Tomita M."/>
            <person name="Numata K."/>
            <person name="Arakawa K."/>
        </authorList>
    </citation>
    <scope>NUCLEOTIDE SEQUENCE</scope>
</reference>
<comment type="similarity">
    <text evidence="7">Belongs to the argonaute family. Piwi subfamily.</text>
</comment>
<dbReference type="CDD" id="cd02845">
    <property type="entry name" value="PAZ_piwi_like"/>
    <property type="match status" value="1"/>
</dbReference>
<gene>
    <name evidence="11" type="primary">PIWIL1</name>
    <name evidence="11" type="ORF">TNCT_245901</name>
</gene>
<feature type="region of interest" description="Disordered" evidence="8">
    <location>
        <begin position="153"/>
        <end position="172"/>
    </location>
</feature>
<dbReference type="GO" id="GO:0140965">
    <property type="term" value="P:secondary piRNA processing"/>
    <property type="evidence" value="ECO:0007669"/>
    <property type="project" value="UniProtKB-ARBA"/>
</dbReference>
<feature type="region of interest" description="Disordered" evidence="8">
    <location>
        <begin position="29"/>
        <end position="111"/>
    </location>
</feature>
<comment type="caution">
    <text evidence="11">The sequence shown here is derived from an EMBL/GenBank/DDBJ whole genome shotgun (WGS) entry which is preliminary data.</text>
</comment>
<comment type="subcellular location">
    <subcellularLocation>
        <location evidence="1">Cytoplasm</location>
    </subcellularLocation>
</comment>
<dbReference type="Pfam" id="PF08699">
    <property type="entry name" value="ArgoL1"/>
    <property type="match status" value="1"/>
</dbReference>
<dbReference type="SMART" id="SM00949">
    <property type="entry name" value="PAZ"/>
    <property type="match status" value="1"/>
</dbReference>
<name>A0A8X6KDC0_TRICU</name>
<feature type="compositionally biased region" description="Basic and acidic residues" evidence="8">
    <location>
        <begin position="157"/>
        <end position="172"/>
    </location>
</feature>
<dbReference type="SMART" id="SM00950">
    <property type="entry name" value="Piwi"/>
    <property type="match status" value="1"/>
</dbReference>
<dbReference type="InterPro" id="IPR036085">
    <property type="entry name" value="PAZ_dom_sf"/>
</dbReference>
<dbReference type="PANTHER" id="PTHR22891">
    <property type="entry name" value="EUKARYOTIC TRANSLATION INITIATION FACTOR 2C"/>
    <property type="match status" value="1"/>
</dbReference>
<keyword evidence="5" id="KW-0694">RNA-binding</keyword>
<keyword evidence="3" id="KW-0963">Cytoplasm</keyword>
<dbReference type="Pfam" id="PF02170">
    <property type="entry name" value="PAZ"/>
    <property type="match status" value="1"/>
</dbReference>
<dbReference type="InterPro" id="IPR003165">
    <property type="entry name" value="Piwi"/>
</dbReference>
<sequence length="932" mass="107069">MHIWQHTSVSNQNLYFFLQLYAVKMADQPRKGRGRGWGRGRAAARGGGDQQEPPRQVRRPGEEPARQPQVPPPADTQPGAQAGGRRGHRGVPREDPPQQQMQSVVQSQETRLAESMAAMNIEAASGRGRSRFVGEGYVKTESALGLEAASGRGRSRVFGDDNTRPQHCTDKKGMSGEKISIVANYFELLSRPTWVVFQYHVDFAPLVESSRLRHAFIRDHKETLGDCFLFDGMSDLKTIKKLDSGTELFSIRKTDNETIRITLKFVTELAPRHPELQRLFNTQMRRNLRHLKYQLLGRHYFDQDAIKEIPEYNLQIWQGVVTSIRTQEEKLMMSVDTVHKVVRKETALQIIIEKARRDRHNYKDHVAKEIVGFVVMTYYNNKTYGIEDVDWSLNPTKTFDSREGPLTYVNYYKKQYDITIQDLTQPLLLCKSKEKEIRGGASVSKTVYLIPELCCMTGITDSMRADFTMMREMSNRTRLDPGQRVANLEKFIYRINTNETIRKEMGAWDLKFSDRLVQFSARILPKENIVQGQDKYMYDQRSGDFSKEMRGKHMHSARHLDDWIVLCTRQDDSKAKDFLQSLNKVCPPMGMRVRQPRIINVRDDKTASFLEAIRMNVSPNTQMVTCIVPNNKKDRYDAIKKTTCLDFAVPSQVIVNRTLNKKQMLMSVATKIGIQLNCKLGGEPWALEIPFKMKVMVIGYDTYHDSGKKGRSAGAFVTSVNSSFTRWYSRVTFHSAGGWEELSNYVQLNLTQALKKYREINSCVPDLILYYRDGVGDGHIPYVLEWEVKACKKVINQLLADRSTKFAFTVVNKKINTRFFAPSGKTYLNPPPGTLVDDTVTRFDRYDFYLVSQCVRQGTVAPTMYNVIEDCSGLKPEYMQRIAYKLTHLYFNWPGTIRVPAPCQYAHKLAFLAGQSLHKEPREELCESLFYL</sequence>
<dbReference type="Pfam" id="PF02171">
    <property type="entry name" value="Piwi"/>
    <property type="match status" value="1"/>
</dbReference>
<evidence type="ECO:0000256" key="1">
    <source>
        <dbReference type="ARBA" id="ARBA00004496"/>
    </source>
</evidence>
<dbReference type="Pfam" id="PF23278">
    <property type="entry name" value="Piwi_N"/>
    <property type="match status" value="1"/>
</dbReference>
<evidence type="ECO:0000259" key="9">
    <source>
        <dbReference type="PROSITE" id="PS50821"/>
    </source>
</evidence>
<accession>A0A8X6KDC0</accession>
<dbReference type="AlphaFoldDB" id="A0A8X6KDC0"/>
<dbReference type="FunFam" id="2.170.260.10:FF:000003">
    <property type="entry name" value="Piwi-like RNA-mediated gene silencing 2"/>
    <property type="match status" value="1"/>
</dbReference>
<keyword evidence="6" id="KW-0943">RNA-mediated gene silencing</keyword>
<evidence type="ECO:0000256" key="6">
    <source>
        <dbReference type="ARBA" id="ARBA00023158"/>
    </source>
</evidence>
<dbReference type="InterPro" id="IPR036397">
    <property type="entry name" value="RNaseH_sf"/>
</dbReference>
<feature type="domain" description="Piwi" evidence="10">
    <location>
        <begin position="623"/>
        <end position="918"/>
    </location>
</feature>
<organism evidence="11 12">
    <name type="scientific">Trichonephila clavata</name>
    <name type="common">Joro spider</name>
    <name type="synonym">Nephila clavata</name>
    <dbReference type="NCBI Taxonomy" id="2740835"/>
    <lineage>
        <taxon>Eukaryota</taxon>
        <taxon>Metazoa</taxon>
        <taxon>Ecdysozoa</taxon>
        <taxon>Arthropoda</taxon>
        <taxon>Chelicerata</taxon>
        <taxon>Arachnida</taxon>
        <taxon>Araneae</taxon>
        <taxon>Araneomorphae</taxon>
        <taxon>Entelegynae</taxon>
        <taxon>Araneoidea</taxon>
        <taxon>Nephilidae</taxon>
        <taxon>Trichonephila</taxon>
    </lineage>
</organism>
<protein>
    <submittedName>
        <fullName evidence="11">Piwi-like protein 1</fullName>
    </submittedName>
</protein>
<proteinExistence type="inferred from homology"/>
<evidence type="ECO:0000256" key="2">
    <source>
        <dbReference type="ARBA" id="ARBA00022473"/>
    </source>
</evidence>
<keyword evidence="4" id="KW-0221">Differentiation</keyword>
<dbReference type="CDD" id="cd04658">
    <property type="entry name" value="Piwi_piwi-like_Euk"/>
    <property type="match status" value="1"/>
</dbReference>
<feature type="compositionally biased region" description="Gly residues" evidence="8">
    <location>
        <begin position="39"/>
        <end position="49"/>
    </location>
</feature>
<evidence type="ECO:0000313" key="11">
    <source>
        <dbReference type="EMBL" id="GFQ68463.1"/>
    </source>
</evidence>
<evidence type="ECO:0000256" key="8">
    <source>
        <dbReference type="SAM" id="MobiDB-lite"/>
    </source>
</evidence>
<dbReference type="SUPFAM" id="SSF53098">
    <property type="entry name" value="Ribonuclease H-like"/>
    <property type="match status" value="1"/>
</dbReference>
<dbReference type="Gene3D" id="2.170.260.10">
    <property type="entry name" value="paz domain"/>
    <property type="match status" value="1"/>
</dbReference>
<dbReference type="OrthoDB" id="445936at2759"/>
<evidence type="ECO:0000256" key="4">
    <source>
        <dbReference type="ARBA" id="ARBA00022782"/>
    </source>
</evidence>
<dbReference type="SUPFAM" id="SSF101690">
    <property type="entry name" value="PAZ domain"/>
    <property type="match status" value="1"/>
</dbReference>
<keyword evidence="12" id="KW-1185">Reference proteome</keyword>
<dbReference type="EMBL" id="BMAO01030500">
    <property type="protein sequence ID" value="GFQ68463.1"/>
    <property type="molecule type" value="Genomic_DNA"/>
</dbReference>
<dbReference type="InterPro" id="IPR003100">
    <property type="entry name" value="PAZ_dom"/>
</dbReference>
<dbReference type="Gene3D" id="3.40.50.2300">
    <property type="match status" value="1"/>
</dbReference>
<dbReference type="GO" id="GO:0030154">
    <property type="term" value="P:cell differentiation"/>
    <property type="evidence" value="ECO:0007669"/>
    <property type="project" value="UniProtKB-KW"/>
</dbReference>
<evidence type="ECO:0000313" key="12">
    <source>
        <dbReference type="Proteomes" id="UP000887116"/>
    </source>
</evidence>
<dbReference type="InterPro" id="IPR014811">
    <property type="entry name" value="ArgoL1"/>
</dbReference>
<dbReference type="FunFam" id="3.30.420.10:FF:000014">
    <property type="entry name" value="Piwi-like RNA-mediated gene silencing 1"/>
    <property type="match status" value="1"/>
</dbReference>
<feature type="compositionally biased region" description="Low complexity" evidence="8">
    <location>
        <begin position="98"/>
        <end position="108"/>
    </location>
</feature>
<dbReference type="PROSITE" id="PS50821">
    <property type="entry name" value="PAZ"/>
    <property type="match status" value="1"/>
</dbReference>
<feature type="domain" description="PAZ" evidence="9">
    <location>
        <begin position="346"/>
        <end position="458"/>
    </location>
</feature>
<dbReference type="InterPro" id="IPR012337">
    <property type="entry name" value="RNaseH-like_sf"/>
</dbReference>
<keyword evidence="2" id="KW-0217">Developmental protein</keyword>
<dbReference type="Gene3D" id="3.30.420.10">
    <property type="entry name" value="Ribonuclease H-like superfamily/Ribonuclease H"/>
    <property type="match status" value="1"/>
</dbReference>